<evidence type="ECO:0000256" key="2">
    <source>
        <dbReference type="PROSITE-ProRule" id="PRU00335"/>
    </source>
</evidence>
<keyword evidence="5" id="KW-1185">Reference proteome</keyword>
<comment type="caution">
    <text evidence="4">The sequence shown here is derived from an EMBL/GenBank/DDBJ whole genome shotgun (WGS) entry which is preliminary data.</text>
</comment>
<dbReference type="Proteomes" id="UP000523007">
    <property type="component" value="Unassembled WGS sequence"/>
</dbReference>
<dbReference type="PRINTS" id="PR00455">
    <property type="entry name" value="HTHTETR"/>
</dbReference>
<name>A0A7W7W5P3_9ACTN</name>
<evidence type="ECO:0000259" key="3">
    <source>
        <dbReference type="PROSITE" id="PS50977"/>
    </source>
</evidence>
<dbReference type="GO" id="GO:0000976">
    <property type="term" value="F:transcription cis-regulatory region binding"/>
    <property type="evidence" value="ECO:0007669"/>
    <property type="project" value="TreeGrafter"/>
</dbReference>
<dbReference type="GO" id="GO:0003700">
    <property type="term" value="F:DNA-binding transcription factor activity"/>
    <property type="evidence" value="ECO:0007669"/>
    <property type="project" value="TreeGrafter"/>
</dbReference>
<dbReference type="PANTHER" id="PTHR30055">
    <property type="entry name" value="HTH-TYPE TRANSCRIPTIONAL REGULATOR RUTR"/>
    <property type="match status" value="1"/>
</dbReference>
<evidence type="ECO:0000313" key="5">
    <source>
        <dbReference type="Proteomes" id="UP000523007"/>
    </source>
</evidence>
<dbReference type="PANTHER" id="PTHR30055:SF226">
    <property type="entry name" value="HTH-TYPE TRANSCRIPTIONAL REGULATOR PKSA"/>
    <property type="match status" value="1"/>
</dbReference>
<dbReference type="EMBL" id="JACHJT010000001">
    <property type="protein sequence ID" value="MBB4934005.1"/>
    <property type="molecule type" value="Genomic_DNA"/>
</dbReference>
<organism evidence="4 5">
    <name type="scientific">Lipingzhangella halophila</name>
    <dbReference type="NCBI Taxonomy" id="1783352"/>
    <lineage>
        <taxon>Bacteria</taxon>
        <taxon>Bacillati</taxon>
        <taxon>Actinomycetota</taxon>
        <taxon>Actinomycetes</taxon>
        <taxon>Streptosporangiales</taxon>
        <taxon>Nocardiopsidaceae</taxon>
        <taxon>Lipingzhangella</taxon>
    </lineage>
</organism>
<dbReference type="InterPro" id="IPR041669">
    <property type="entry name" value="TetR_C_15"/>
</dbReference>
<sequence length="212" mass="23616">MAAVSALPTVVTTRIGGIIDTPRKKPRQVRSRETVDAVLEAAAQLFEREGLDTTTNRIAERSGFSIGTLYQYFPNKWALLYGLAEHHIEKAHERLGGVLIQLREQEPDWDDTVRELAAASVDLHRHRPRLHALMYHYAPRAPEGIARLDTLHETLVSEVTGHLVRCDRGGDDPARTAAMLVHAADAQLHRVLLGRGDDAEALTWSLLAMTPR</sequence>
<dbReference type="Gene3D" id="1.10.357.10">
    <property type="entry name" value="Tetracycline Repressor, domain 2"/>
    <property type="match status" value="1"/>
</dbReference>
<dbReference type="SUPFAM" id="SSF46689">
    <property type="entry name" value="Homeodomain-like"/>
    <property type="match status" value="1"/>
</dbReference>
<evidence type="ECO:0000313" key="4">
    <source>
        <dbReference type="EMBL" id="MBB4934005.1"/>
    </source>
</evidence>
<reference evidence="4 5" key="1">
    <citation type="submission" date="2020-08" db="EMBL/GenBank/DDBJ databases">
        <title>Sequencing the genomes of 1000 actinobacteria strains.</title>
        <authorList>
            <person name="Klenk H.-P."/>
        </authorList>
    </citation>
    <scope>NUCLEOTIDE SEQUENCE [LARGE SCALE GENOMIC DNA]</scope>
    <source>
        <strain evidence="4 5">DSM 102030</strain>
    </source>
</reference>
<dbReference type="InterPro" id="IPR050109">
    <property type="entry name" value="HTH-type_TetR-like_transc_reg"/>
</dbReference>
<dbReference type="AlphaFoldDB" id="A0A7W7W5P3"/>
<dbReference type="Pfam" id="PF00440">
    <property type="entry name" value="TetR_N"/>
    <property type="match status" value="1"/>
</dbReference>
<dbReference type="InterPro" id="IPR001647">
    <property type="entry name" value="HTH_TetR"/>
</dbReference>
<feature type="DNA-binding region" description="H-T-H motif" evidence="2">
    <location>
        <begin position="54"/>
        <end position="73"/>
    </location>
</feature>
<feature type="domain" description="HTH tetR-type" evidence="3">
    <location>
        <begin position="32"/>
        <end position="91"/>
    </location>
</feature>
<dbReference type="PROSITE" id="PS50977">
    <property type="entry name" value="HTH_TETR_2"/>
    <property type="match status" value="1"/>
</dbReference>
<keyword evidence="1 2" id="KW-0238">DNA-binding</keyword>
<proteinExistence type="predicted"/>
<dbReference type="RefSeq" id="WP_184581718.1">
    <property type="nucleotide sequence ID" value="NZ_JACHJT010000001.1"/>
</dbReference>
<protein>
    <submittedName>
        <fullName evidence="4">AcrR family transcriptional regulator</fullName>
    </submittedName>
</protein>
<gene>
    <name evidence="4" type="ORF">F4561_004825</name>
</gene>
<accession>A0A7W7W5P3</accession>
<dbReference type="Pfam" id="PF17918">
    <property type="entry name" value="TetR_C_15"/>
    <property type="match status" value="1"/>
</dbReference>
<dbReference type="InterPro" id="IPR009057">
    <property type="entry name" value="Homeodomain-like_sf"/>
</dbReference>
<evidence type="ECO:0000256" key="1">
    <source>
        <dbReference type="ARBA" id="ARBA00023125"/>
    </source>
</evidence>